<keyword evidence="2" id="KW-1185">Reference proteome</keyword>
<feature type="region of interest" description="Disordered" evidence="1">
    <location>
        <begin position="94"/>
        <end position="158"/>
    </location>
</feature>
<evidence type="ECO:0000256" key="1">
    <source>
        <dbReference type="SAM" id="MobiDB-lite"/>
    </source>
</evidence>
<dbReference type="Proteomes" id="UP000887540">
    <property type="component" value="Unplaced"/>
</dbReference>
<sequence>MQSNQEDQVDKSPPRYGVFTYETPDVFDGKTISQFAERYFRENNIEPVDATMAMQGDPGNYADAILSVETNMFGMKLPATILSRYKIEIKFATPSEDNSSNSGRSSSDSDNGNGHDSSGGNGNGHDSSGGNGNGHENGENGNGHENGDSSNGNSETSFDSLRNMTKRRVRGDPNAVRHRNLLRTVWLELLKRHTADLGIDPHLVYYDLGETLYSLQPIKFPKKWHTKEGSYEIQMLSNPDYFPTLKFTSITFMSTGKVYLGDFEREINYDLSMIDAEMRRFLEIATSQVALFTPDEHVVYPGGKSYLLQPEKYGFSTDDVADLPGGTYVGIGSQKSIRYIEGPNGRHHANAAVLIDSKKTPFHKVQTVLEKAYELDLVNDQGEIRSRFASTNGVDAARFDKHFKGLYVEEISEINTENAEDFNPNWNKAFMRIDGIDTTADSTTKTIIANNGEEFTLQRYWREIKSRELL</sequence>
<organism evidence="2 3">
    <name type="scientific">Acrobeloides nanus</name>
    <dbReference type="NCBI Taxonomy" id="290746"/>
    <lineage>
        <taxon>Eukaryota</taxon>
        <taxon>Metazoa</taxon>
        <taxon>Ecdysozoa</taxon>
        <taxon>Nematoda</taxon>
        <taxon>Chromadorea</taxon>
        <taxon>Rhabditida</taxon>
        <taxon>Tylenchina</taxon>
        <taxon>Cephalobomorpha</taxon>
        <taxon>Cephaloboidea</taxon>
        <taxon>Cephalobidae</taxon>
        <taxon>Acrobeloides</taxon>
    </lineage>
</organism>
<feature type="compositionally biased region" description="Gly residues" evidence="1">
    <location>
        <begin position="117"/>
        <end position="135"/>
    </location>
</feature>
<protein>
    <submittedName>
        <fullName evidence="3">Uncharacterized protein</fullName>
    </submittedName>
</protein>
<evidence type="ECO:0000313" key="2">
    <source>
        <dbReference type="Proteomes" id="UP000887540"/>
    </source>
</evidence>
<name>A0A914EI54_9BILA</name>
<feature type="compositionally biased region" description="Low complexity" evidence="1">
    <location>
        <begin position="95"/>
        <end position="116"/>
    </location>
</feature>
<reference evidence="3" key="1">
    <citation type="submission" date="2022-11" db="UniProtKB">
        <authorList>
            <consortium name="WormBaseParasite"/>
        </authorList>
    </citation>
    <scope>IDENTIFICATION</scope>
</reference>
<accession>A0A914EI54</accession>
<evidence type="ECO:0000313" key="3">
    <source>
        <dbReference type="WBParaSite" id="ACRNAN_scaffold8296.g19486.t1"/>
    </source>
</evidence>
<dbReference type="WBParaSite" id="ACRNAN_scaffold8296.g19486.t1">
    <property type="protein sequence ID" value="ACRNAN_scaffold8296.g19486.t1"/>
    <property type="gene ID" value="ACRNAN_scaffold8296.g19486"/>
</dbReference>
<proteinExistence type="predicted"/>
<dbReference type="AlphaFoldDB" id="A0A914EI54"/>